<proteinExistence type="predicted"/>
<dbReference type="Proteomes" id="UP001140949">
    <property type="component" value="Unassembled WGS sequence"/>
</dbReference>
<evidence type="ECO:0000313" key="3">
    <source>
        <dbReference type="Proteomes" id="UP001140949"/>
    </source>
</evidence>
<evidence type="ECO:0000256" key="1">
    <source>
        <dbReference type="SAM" id="MobiDB-lite"/>
    </source>
</evidence>
<sequence>MSMALFSPTPPPPSTTLSSSSPSKPKLSYKPQLTLLPRKPLSLFLSKSATDNGAGLCCRGEVGAPSCGGEEEGRRRREGPGLNGAAVKEAGGGCTCSFQGPQVGERDMGPEAVLQGWEH</sequence>
<dbReference type="AlphaFoldDB" id="A0AAX6IKB2"/>
<reference evidence="2" key="1">
    <citation type="journal article" date="2023" name="GigaByte">
        <title>Genome assembly of the bearded iris, Iris pallida Lam.</title>
        <authorList>
            <person name="Bruccoleri R.E."/>
            <person name="Oakeley E.J."/>
            <person name="Faust A.M.E."/>
            <person name="Altorfer M."/>
            <person name="Dessus-Babus S."/>
            <person name="Burckhardt D."/>
            <person name="Oertli M."/>
            <person name="Naumann U."/>
            <person name="Petersen F."/>
            <person name="Wong J."/>
        </authorList>
    </citation>
    <scope>NUCLEOTIDE SEQUENCE</scope>
    <source>
        <strain evidence="2">GSM-AAB239-AS_SAM_17_03QT</strain>
    </source>
</reference>
<feature type="region of interest" description="Disordered" evidence="1">
    <location>
        <begin position="1"/>
        <end position="32"/>
    </location>
</feature>
<protein>
    <submittedName>
        <fullName evidence="2">Light-harvesting complex-like protein 3 isotype 1, chloroplastic</fullName>
    </submittedName>
</protein>
<evidence type="ECO:0000313" key="2">
    <source>
        <dbReference type="EMBL" id="KAJ6853498.1"/>
    </source>
</evidence>
<organism evidence="2 3">
    <name type="scientific">Iris pallida</name>
    <name type="common">Sweet iris</name>
    <dbReference type="NCBI Taxonomy" id="29817"/>
    <lineage>
        <taxon>Eukaryota</taxon>
        <taxon>Viridiplantae</taxon>
        <taxon>Streptophyta</taxon>
        <taxon>Embryophyta</taxon>
        <taxon>Tracheophyta</taxon>
        <taxon>Spermatophyta</taxon>
        <taxon>Magnoliopsida</taxon>
        <taxon>Liliopsida</taxon>
        <taxon>Asparagales</taxon>
        <taxon>Iridaceae</taxon>
        <taxon>Iridoideae</taxon>
        <taxon>Irideae</taxon>
        <taxon>Iris</taxon>
    </lineage>
</organism>
<dbReference type="EMBL" id="JANAVB010000599">
    <property type="protein sequence ID" value="KAJ6853498.1"/>
    <property type="molecule type" value="Genomic_DNA"/>
</dbReference>
<comment type="caution">
    <text evidence="2">The sequence shown here is derived from an EMBL/GenBank/DDBJ whole genome shotgun (WGS) entry which is preliminary data.</text>
</comment>
<feature type="region of interest" description="Disordered" evidence="1">
    <location>
        <begin position="66"/>
        <end position="86"/>
    </location>
</feature>
<name>A0AAX6IKB2_IRIPA</name>
<feature type="compositionally biased region" description="Low complexity" evidence="1">
    <location>
        <begin position="15"/>
        <end position="31"/>
    </location>
</feature>
<keyword evidence="3" id="KW-1185">Reference proteome</keyword>
<gene>
    <name evidence="2" type="ORF">M6B38_249760</name>
</gene>
<reference evidence="2" key="2">
    <citation type="submission" date="2023-04" db="EMBL/GenBank/DDBJ databases">
        <authorList>
            <person name="Bruccoleri R.E."/>
            <person name="Oakeley E.J."/>
            <person name="Faust A.-M."/>
            <person name="Dessus-Babus S."/>
            <person name="Altorfer M."/>
            <person name="Burckhardt D."/>
            <person name="Oertli M."/>
            <person name="Naumann U."/>
            <person name="Petersen F."/>
            <person name="Wong J."/>
        </authorList>
    </citation>
    <scope>NUCLEOTIDE SEQUENCE</scope>
    <source>
        <strain evidence="2">GSM-AAB239-AS_SAM_17_03QT</strain>
        <tissue evidence="2">Leaf</tissue>
    </source>
</reference>
<accession>A0AAX6IKB2</accession>
<feature type="region of interest" description="Disordered" evidence="1">
    <location>
        <begin position="98"/>
        <end position="119"/>
    </location>
</feature>